<evidence type="ECO:0000313" key="2">
    <source>
        <dbReference type="EMBL" id="TAA23333.1"/>
    </source>
</evidence>
<comment type="caution">
    <text evidence="2">The sequence shown here is derived from an EMBL/GenBank/DDBJ whole genome shotgun (WGS) entry which is preliminary data.</text>
</comment>
<proteinExistence type="predicted"/>
<feature type="transmembrane region" description="Helical" evidence="1">
    <location>
        <begin position="35"/>
        <end position="55"/>
    </location>
</feature>
<keyword evidence="1" id="KW-0812">Transmembrane</keyword>
<keyword evidence="1" id="KW-0472">Membrane</keyword>
<dbReference type="Proteomes" id="UP000292627">
    <property type="component" value="Unassembled WGS sequence"/>
</dbReference>
<reference evidence="2 3" key="1">
    <citation type="submission" date="2019-02" db="EMBL/GenBank/DDBJ databases">
        <title>WGS of Pseudoxanthomonas species novum from clinical isolates.</title>
        <authorList>
            <person name="Bernier A.-M."/>
            <person name="Bernard K."/>
            <person name="Vachon A."/>
        </authorList>
    </citation>
    <scope>NUCLEOTIDE SEQUENCE [LARGE SCALE GENOMIC DNA]</scope>
    <source>
        <strain evidence="2 3">NML171200</strain>
    </source>
</reference>
<sequence>MTALYLLGGLLAALAFYLACAHQRLRPSLRAHARGLRVAGWLLCVACLGLAIAVLGTWAGTFAALSTVMLGLVALPYLDAWRQARKVAP</sequence>
<gene>
    <name evidence="2" type="ORF">EA660_15490</name>
</gene>
<name>A0A4Q8L7F4_9GAMM</name>
<feature type="transmembrane region" description="Helical" evidence="1">
    <location>
        <begin position="6"/>
        <end position="23"/>
    </location>
</feature>
<protein>
    <recommendedName>
        <fullName evidence="4">DUF3325 domain-containing protein</fullName>
    </recommendedName>
</protein>
<keyword evidence="1" id="KW-1133">Transmembrane helix</keyword>
<evidence type="ECO:0000313" key="3">
    <source>
        <dbReference type="Proteomes" id="UP000292627"/>
    </source>
</evidence>
<dbReference type="OrthoDB" id="5988595at2"/>
<evidence type="ECO:0000256" key="1">
    <source>
        <dbReference type="SAM" id="Phobius"/>
    </source>
</evidence>
<dbReference type="RefSeq" id="WP_130552357.1">
    <property type="nucleotide sequence ID" value="NZ_SHMC01000006.1"/>
</dbReference>
<organism evidence="2 3">
    <name type="scientific">Pseudoxanthomonas winnipegensis</name>
    <dbReference type="NCBI Taxonomy" id="2480810"/>
    <lineage>
        <taxon>Bacteria</taxon>
        <taxon>Pseudomonadati</taxon>
        <taxon>Pseudomonadota</taxon>
        <taxon>Gammaproteobacteria</taxon>
        <taxon>Lysobacterales</taxon>
        <taxon>Lysobacteraceae</taxon>
        <taxon>Pseudoxanthomonas</taxon>
    </lineage>
</organism>
<feature type="transmembrane region" description="Helical" evidence="1">
    <location>
        <begin position="61"/>
        <end position="78"/>
    </location>
</feature>
<dbReference type="EMBL" id="SHMC01000006">
    <property type="protein sequence ID" value="TAA23333.1"/>
    <property type="molecule type" value="Genomic_DNA"/>
</dbReference>
<evidence type="ECO:0008006" key="4">
    <source>
        <dbReference type="Google" id="ProtNLM"/>
    </source>
</evidence>
<dbReference type="AlphaFoldDB" id="A0A4Q8L7F4"/>
<accession>A0A4Q8L7F4</accession>